<gene>
    <name evidence="8" type="ORF">IE37_00774</name>
</gene>
<dbReference type="InterPro" id="IPR013249">
    <property type="entry name" value="RNA_pol_sigma70_r4_t2"/>
</dbReference>
<reference evidence="8 9" key="1">
    <citation type="submission" date="2018-05" db="EMBL/GenBank/DDBJ databases">
        <title>The Hungate 1000. A catalogue of reference genomes from the rumen microbiome.</title>
        <authorList>
            <person name="Kelly W."/>
        </authorList>
    </citation>
    <scope>NUCLEOTIDE SEQUENCE [LARGE SCALE GENOMIC DNA]</scope>
    <source>
        <strain evidence="8 9">SAb67</strain>
    </source>
</reference>
<evidence type="ECO:0000313" key="8">
    <source>
        <dbReference type="EMBL" id="PWJ14788.1"/>
    </source>
</evidence>
<dbReference type="SUPFAM" id="SSF88659">
    <property type="entry name" value="Sigma3 and sigma4 domains of RNA polymerase sigma factors"/>
    <property type="match status" value="1"/>
</dbReference>
<evidence type="ECO:0000259" key="6">
    <source>
        <dbReference type="Pfam" id="PF04542"/>
    </source>
</evidence>
<keyword evidence="3" id="KW-0731">Sigma factor</keyword>
<dbReference type="NCBIfam" id="TIGR02937">
    <property type="entry name" value="sigma70-ECF"/>
    <property type="match status" value="1"/>
</dbReference>
<dbReference type="GO" id="GO:0016987">
    <property type="term" value="F:sigma factor activity"/>
    <property type="evidence" value="ECO:0007669"/>
    <property type="project" value="UniProtKB-KW"/>
</dbReference>
<evidence type="ECO:0000256" key="1">
    <source>
        <dbReference type="ARBA" id="ARBA00010641"/>
    </source>
</evidence>
<evidence type="ECO:0000313" key="9">
    <source>
        <dbReference type="Proteomes" id="UP000245720"/>
    </source>
</evidence>
<name>A0A315YRE9_RUMFL</name>
<dbReference type="GO" id="GO:0006352">
    <property type="term" value="P:DNA-templated transcription initiation"/>
    <property type="evidence" value="ECO:0007669"/>
    <property type="project" value="InterPro"/>
</dbReference>
<dbReference type="GO" id="GO:0003677">
    <property type="term" value="F:DNA binding"/>
    <property type="evidence" value="ECO:0007669"/>
    <property type="project" value="UniProtKB-KW"/>
</dbReference>
<dbReference type="RefSeq" id="WP_109725646.1">
    <property type="nucleotide sequence ID" value="NZ_CACVSX010000015.1"/>
</dbReference>
<evidence type="ECO:0000256" key="5">
    <source>
        <dbReference type="ARBA" id="ARBA00023163"/>
    </source>
</evidence>
<dbReference type="Pfam" id="PF08281">
    <property type="entry name" value="Sigma70_r4_2"/>
    <property type="match status" value="1"/>
</dbReference>
<dbReference type="InterPro" id="IPR036388">
    <property type="entry name" value="WH-like_DNA-bd_sf"/>
</dbReference>
<comment type="caution">
    <text evidence="8">The sequence shown here is derived from an EMBL/GenBank/DDBJ whole genome shotgun (WGS) entry which is preliminary data.</text>
</comment>
<dbReference type="CDD" id="cd06171">
    <property type="entry name" value="Sigma70_r4"/>
    <property type="match status" value="1"/>
</dbReference>
<sequence>MDSGANSYRRFLEGDRNSFTELVAEYWDGLTLYLTGFAESFSEAEELAEETFLKLYTDKPKFSGKSTFKTWLFSVGRYTAYNYIRKRRKIQQAPIDEFYHISDREDIEKNHIQSDDRRLLHRTMEKLPPDYRQVLYLVYFENFSNTETAVIMKKSERQVRNLLYRAKGALKKLLEKEGFEYEEL</sequence>
<dbReference type="InterPro" id="IPR007627">
    <property type="entry name" value="RNA_pol_sigma70_r2"/>
</dbReference>
<dbReference type="PANTHER" id="PTHR43133">
    <property type="entry name" value="RNA POLYMERASE ECF-TYPE SIGMA FACTO"/>
    <property type="match status" value="1"/>
</dbReference>
<dbReference type="EMBL" id="QGDI01000002">
    <property type="protein sequence ID" value="PWJ14788.1"/>
    <property type="molecule type" value="Genomic_DNA"/>
</dbReference>
<accession>A0A315YRE9</accession>
<dbReference type="SUPFAM" id="SSF88946">
    <property type="entry name" value="Sigma2 domain of RNA polymerase sigma factors"/>
    <property type="match status" value="1"/>
</dbReference>
<dbReference type="Pfam" id="PF04542">
    <property type="entry name" value="Sigma70_r2"/>
    <property type="match status" value="1"/>
</dbReference>
<feature type="domain" description="RNA polymerase sigma factor 70 region 4 type 2" evidence="7">
    <location>
        <begin position="118"/>
        <end position="170"/>
    </location>
</feature>
<proteinExistence type="inferred from homology"/>
<dbReference type="InterPro" id="IPR013324">
    <property type="entry name" value="RNA_pol_sigma_r3/r4-like"/>
</dbReference>
<evidence type="ECO:0000256" key="4">
    <source>
        <dbReference type="ARBA" id="ARBA00023125"/>
    </source>
</evidence>
<dbReference type="AlphaFoldDB" id="A0A315YRE9"/>
<keyword evidence="2" id="KW-0805">Transcription regulation</keyword>
<evidence type="ECO:0000256" key="2">
    <source>
        <dbReference type="ARBA" id="ARBA00023015"/>
    </source>
</evidence>
<feature type="domain" description="RNA polymerase sigma-70 region 2" evidence="6">
    <location>
        <begin position="32"/>
        <end position="89"/>
    </location>
</feature>
<dbReference type="Proteomes" id="UP000245720">
    <property type="component" value="Unassembled WGS sequence"/>
</dbReference>
<keyword evidence="4" id="KW-0238">DNA-binding</keyword>
<dbReference type="PANTHER" id="PTHR43133:SF8">
    <property type="entry name" value="RNA POLYMERASE SIGMA FACTOR HI_1459-RELATED"/>
    <property type="match status" value="1"/>
</dbReference>
<evidence type="ECO:0000259" key="7">
    <source>
        <dbReference type="Pfam" id="PF08281"/>
    </source>
</evidence>
<evidence type="ECO:0000256" key="3">
    <source>
        <dbReference type="ARBA" id="ARBA00023082"/>
    </source>
</evidence>
<dbReference type="InterPro" id="IPR014284">
    <property type="entry name" value="RNA_pol_sigma-70_dom"/>
</dbReference>
<dbReference type="Gene3D" id="1.10.1740.10">
    <property type="match status" value="1"/>
</dbReference>
<organism evidence="8 9">
    <name type="scientific">Ruminococcus flavefaciens</name>
    <dbReference type="NCBI Taxonomy" id="1265"/>
    <lineage>
        <taxon>Bacteria</taxon>
        <taxon>Bacillati</taxon>
        <taxon>Bacillota</taxon>
        <taxon>Clostridia</taxon>
        <taxon>Eubacteriales</taxon>
        <taxon>Oscillospiraceae</taxon>
        <taxon>Ruminococcus</taxon>
    </lineage>
</organism>
<dbReference type="Gene3D" id="1.10.10.10">
    <property type="entry name" value="Winged helix-like DNA-binding domain superfamily/Winged helix DNA-binding domain"/>
    <property type="match status" value="1"/>
</dbReference>
<dbReference type="InterPro" id="IPR013325">
    <property type="entry name" value="RNA_pol_sigma_r2"/>
</dbReference>
<protein>
    <submittedName>
        <fullName evidence="8">RNA polymerase sigma-70 factor (ECF subfamily)</fullName>
    </submittedName>
</protein>
<dbReference type="OrthoDB" id="1706725at2"/>
<dbReference type="InterPro" id="IPR039425">
    <property type="entry name" value="RNA_pol_sigma-70-like"/>
</dbReference>
<keyword evidence="5" id="KW-0804">Transcription</keyword>
<comment type="similarity">
    <text evidence="1">Belongs to the sigma-70 factor family. ECF subfamily.</text>
</comment>